<protein>
    <submittedName>
        <fullName evidence="2">Uncharacterized protein</fullName>
    </submittedName>
</protein>
<dbReference type="EMBL" id="JADWDJ010000020">
    <property type="protein sequence ID" value="KAG5264303.1"/>
    <property type="molecule type" value="Genomic_DNA"/>
</dbReference>
<feature type="compositionally biased region" description="Low complexity" evidence="1">
    <location>
        <begin position="1"/>
        <end position="34"/>
    </location>
</feature>
<evidence type="ECO:0000313" key="2">
    <source>
        <dbReference type="EMBL" id="KAG5264303.1"/>
    </source>
</evidence>
<comment type="caution">
    <text evidence="2">The sequence shown here is derived from an EMBL/GenBank/DDBJ whole genome shotgun (WGS) entry which is preliminary data.</text>
</comment>
<name>A0AAV6FN35_9TELE</name>
<feature type="region of interest" description="Disordered" evidence="1">
    <location>
        <begin position="1"/>
        <end position="40"/>
    </location>
</feature>
<evidence type="ECO:0000313" key="3">
    <source>
        <dbReference type="Proteomes" id="UP000823561"/>
    </source>
</evidence>
<keyword evidence="3" id="KW-1185">Reference proteome</keyword>
<dbReference type="AlphaFoldDB" id="A0AAV6FN35"/>
<feature type="non-terminal residue" evidence="2">
    <location>
        <position position="55"/>
    </location>
</feature>
<dbReference type="Proteomes" id="UP000823561">
    <property type="component" value="Chromosome 20"/>
</dbReference>
<reference evidence="2" key="1">
    <citation type="submission" date="2020-10" db="EMBL/GenBank/DDBJ databases">
        <title>Chromosome-scale genome assembly of the Allis shad, Alosa alosa.</title>
        <authorList>
            <person name="Margot Z."/>
            <person name="Christophe K."/>
            <person name="Cabau C."/>
            <person name="Louis A."/>
            <person name="Berthelot C."/>
            <person name="Parey E."/>
            <person name="Roest Crollius H."/>
            <person name="Montfort J."/>
            <person name="Robinson-Rechavi M."/>
            <person name="Bucao C."/>
            <person name="Bouchez O."/>
            <person name="Gislard M."/>
            <person name="Lluch J."/>
            <person name="Milhes M."/>
            <person name="Lampietro C."/>
            <person name="Lopez Roques C."/>
            <person name="Donnadieu C."/>
            <person name="Braasch I."/>
            <person name="Desvignes T."/>
            <person name="Postlethwait J."/>
            <person name="Bobe J."/>
            <person name="Guiguen Y."/>
        </authorList>
    </citation>
    <scope>NUCLEOTIDE SEQUENCE</scope>
    <source>
        <strain evidence="2">M-15738</strain>
        <tissue evidence="2">Blood</tissue>
    </source>
</reference>
<feature type="non-terminal residue" evidence="2">
    <location>
        <position position="1"/>
    </location>
</feature>
<accession>A0AAV6FN35</accession>
<evidence type="ECO:0000256" key="1">
    <source>
        <dbReference type="SAM" id="MobiDB-lite"/>
    </source>
</evidence>
<gene>
    <name evidence="2" type="ORF">AALO_G00252220</name>
</gene>
<organism evidence="2 3">
    <name type="scientific">Alosa alosa</name>
    <name type="common">allis shad</name>
    <dbReference type="NCBI Taxonomy" id="278164"/>
    <lineage>
        <taxon>Eukaryota</taxon>
        <taxon>Metazoa</taxon>
        <taxon>Chordata</taxon>
        <taxon>Craniata</taxon>
        <taxon>Vertebrata</taxon>
        <taxon>Euteleostomi</taxon>
        <taxon>Actinopterygii</taxon>
        <taxon>Neopterygii</taxon>
        <taxon>Teleostei</taxon>
        <taxon>Clupei</taxon>
        <taxon>Clupeiformes</taxon>
        <taxon>Clupeoidei</taxon>
        <taxon>Clupeidae</taxon>
        <taxon>Alosa</taxon>
    </lineage>
</organism>
<proteinExistence type="predicted"/>
<sequence length="55" mass="5689">RVSWRGQQGPGVPSVGQRGQQGPGVPSVGQRGQQCPGVPSVVPWQRGQLVSINAS</sequence>